<dbReference type="Proteomes" id="UP000016511">
    <property type="component" value="Unassembled WGS sequence"/>
</dbReference>
<keyword evidence="1" id="KW-1133">Transmembrane helix</keyword>
<evidence type="ECO:0000313" key="2">
    <source>
        <dbReference type="EMBL" id="ERI08058.1"/>
    </source>
</evidence>
<keyword evidence="1" id="KW-0812">Transmembrane</keyword>
<feature type="transmembrane region" description="Helical" evidence="1">
    <location>
        <begin position="31"/>
        <end position="49"/>
    </location>
</feature>
<evidence type="ECO:0000313" key="3">
    <source>
        <dbReference type="Proteomes" id="UP000016511"/>
    </source>
</evidence>
<dbReference type="EMBL" id="AWSJ01000231">
    <property type="protein sequence ID" value="ERI08058.1"/>
    <property type="molecule type" value="Genomic_DNA"/>
</dbReference>
<organism evidence="2 3">
    <name type="scientific">Aneurinibacillus aneurinilyticus ATCC 12856</name>
    <dbReference type="NCBI Taxonomy" id="649747"/>
    <lineage>
        <taxon>Bacteria</taxon>
        <taxon>Bacillati</taxon>
        <taxon>Bacillota</taxon>
        <taxon>Bacilli</taxon>
        <taxon>Bacillales</taxon>
        <taxon>Paenibacillaceae</taxon>
        <taxon>Aneurinibacillus group</taxon>
        <taxon>Aneurinibacillus</taxon>
    </lineage>
</organism>
<dbReference type="HOGENOM" id="CLU_3039877_0_0_9"/>
<reference evidence="2 3" key="1">
    <citation type="submission" date="2013-08" db="EMBL/GenBank/DDBJ databases">
        <authorList>
            <person name="Weinstock G."/>
            <person name="Sodergren E."/>
            <person name="Wylie T."/>
            <person name="Fulton L."/>
            <person name="Fulton R."/>
            <person name="Fronick C."/>
            <person name="O'Laughlin M."/>
            <person name="Godfrey J."/>
            <person name="Miner T."/>
            <person name="Herter B."/>
            <person name="Appelbaum E."/>
            <person name="Cordes M."/>
            <person name="Lek S."/>
            <person name="Wollam A."/>
            <person name="Pepin K.H."/>
            <person name="Palsikar V.B."/>
            <person name="Mitreva M."/>
            <person name="Wilson R.K."/>
        </authorList>
    </citation>
    <scope>NUCLEOTIDE SEQUENCE [LARGE SCALE GENOMIC DNA]</scope>
    <source>
        <strain evidence="2 3">ATCC 12856</strain>
    </source>
</reference>
<gene>
    <name evidence="2" type="ORF">HMPREF0083_03861</name>
</gene>
<evidence type="ECO:0000256" key="1">
    <source>
        <dbReference type="SAM" id="Phobius"/>
    </source>
</evidence>
<feature type="transmembrane region" description="Helical" evidence="1">
    <location>
        <begin position="6"/>
        <end position="24"/>
    </location>
</feature>
<keyword evidence="1" id="KW-0472">Membrane</keyword>
<dbReference type="AlphaFoldDB" id="U1X0K5"/>
<proteinExistence type="predicted"/>
<keyword evidence="3" id="KW-1185">Reference proteome</keyword>
<accession>U1X0K5</accession>
<protein>
    <submittedName>
        <fullName evidence="2">Uncharacterized protein</fullName>
    </submittedName>
</protein>
<dbReference type="PATRIC" id="fig|649747.3.peg.3510"/>
<name>U1X0K5_ANEAE</name>
<comment type="caution">
    <text evidence="2">The sequence shown here is derived from an EMBL/GenBank/DDBJ whole genome shotgun (WGS) entry which is preliminary data.</text>
</comment>
<sequence length="54" mass="6412">MLFASFFLFMALVFFFLITINAIVKRDRNIPLYIFLTTILSGLFFYFSIDIFAK</sequence>